<dbReference type="PANTHER" id="PTHR43130">
    <property type="entry name" value="ARAC-FAMILY TRANSCRIPTIONAL REGULATOR"/>
    <property type="match status" value="1"/>
</dbReference>
<protein>
    <submittedName>
        <fullName evidence="4">GlxA family transcriptional regulator</fullName>
    </submittedName>
</protein>
<dbReference type="Proteomes" id="UP000291302">
    <property type="component" value="Unassembled WGS sequence"/>
</dbReference>
<dbReference type="SUPFAM" id="SSF52317">
    <property type="entry name" value="Class I glutamine amidotransferase-like"/>
    <property type="match status" value="1"/>
</dbReference>
<keyword evidence="5" id="KW-1185">Reference proteome</keyword>
<dbReference type="CDD" id="cd03137">
    <property type="entry name" value="GATase1_AraC_1"/>
    <property type="match status" value="1"/>
</dbReference>
<dbReference type="InterPro" id="IPR002818">
    <property type="entry name" value="DJ-1/PfpI"/>
</dbReference>
<evidence type="ECO:0000256" key="2">
    <source>
        <dbReference type="ARBA" id="ARBA00023163"/>
    </source>
</evidence>
<dbReference type="SMART" id="SM00342">
    <property type="entry name" value="HTH_ARAC"/>
    <property type="match status" value="1"/>
</dbReference>
<dbReference type="PANTHER" id="PTHR43130:SF3">
    <property type="entry name" value="HTH-TYPE TRANSCRIPTIONAL REGULATOR RV1931C"/>
    <property type="match status" value="1"/>
</dbReference>
<comment type="caution">
    <text evidence="4">The sequence shown here is derived from an EMBL/GenBank/DDBJ whole genome shotgun (WGS) entry which is preliminary data.</text>
</comment>
<dbReference type="InterPro" id="IPR052158">
    <property type="entry name" value="INH-QAR"/>
</dbReference>
<dbReference type="InterPro" id="IPR018060">
    <property type="entry name" value="HTH_AraC"/>
</dbReference>
<keyword evidence="2" id="KW-0804">Transcription</keyword>
<sequence>MQQIGFLLYPGFQIMSLAAVSAFEFTNVELEEKVYEVRYLSEHGGPIANSLGMVMETEPFGDPAALDTLIVAGAPGIRLPNAAETDFVRAALPATRRLASICTGAFFLAEAGILDGRRATTHWYVSRELQSRYPKIKIEEDRIFIIDGSVWTSAGMTAGIDLALAMVEKDHGIEVARAVARMLVVYHRRSGGQSQFSALLELEPKSDRIQKALDFARGNLKSQLSVEELAEAAHLSPRQFSRAFRAETGQSPAKAVENLRLEAARLMMEQSRHPIDVVADETGFADRERMRRAFLRAFGQPPQAIRRNAQQELQR</sequence>
<reference evidence="4 5" key="1">
    <citation type="submission" date="2019-02" db="EMBL/GenBank/DDBJ databases">
        <title>The genomic architecture of introgression among sibling species of bacteria.</title>
        <authorList>
            <person name="Cavassim M.I.A."/>
            <person name="Moeskjaer S."/>
            <person name="Moslemi C."/>
            <person name="Fields B."/>
            <person name="Bachmann A."/>
            <person name="Vilhjalmsson B."/>
            <person name="Schierup M.H."/>
            <person name="Young J.P.W."/>
            <person name="Andersen S.U."/>
        </authorList>
    </citation>
    <scope>NUCLEOTIDE SEQUENCE [LARGE SCALE GENOMIC DNA]</scope>
    <source>
        <strain evidence="4 5">SM51</strain>
    </source>
</reference>
<gene>
    <name evidence="4" type="ORF">ELH03_18105</name>
</gene>
<dbReference type="Pfam" id="PF01965">
    <property type="entry name" value="DJ-1_PfpI"/>
    <property type="match status" value="1"/>
</dbReference>
<dbReference type="SUPFAM" id="SSF46689">
    <property type="entry name" value="Homeodomain-like"/>
    <property type="match status" value="2"/>
</dbReference>
<dbReference type="InterPro" id="IPR009057">
    <property type="entry name" value="Homeodomain-like_sf"/>
</dbReference>
<keyword evidence="1" id="KW-0805">Transcription regulation</keyword>
<dbReference type="Pfam" id="PF12833">
    <property type="entry name" value="HTH_18"/>
    <property type="match status" value="1"/>
</dbReference>
<evidence type="ECO:0000259" key="3">
    <source>
        <dbReference type="PROSITE" id="PS01124"/>
    </source>
</evidence>
<evidence type="ECO:0000256" key="1">
    <source>
        <dbReference type="ARBA" id="ARBA00023015"/>
    </source>
</evidence>
<name>A0ABY1XYP6_9HYPH</name>
<accession>A0ABY1XYP6</accession>
<dbReference type="EMBL" id="SILG01000001">
    <property type="protein sequence ID" value="TBE72542.1"/>
    <property type="molecule type" value="Genomic_DNA"/>
</dbReference>
<dbReference type="RefSeq" id="WP_128402877.1">
    <property type="nucleotide sequence ID" value="NZ_CP140851.1"/>
</dbReference>
<evidence type="ECO:0000313" key="5">
    <source>
        <dbReference type="Proteomes" id="UP000291302"/>
    </source>
</evidence>
<proteinExistence type="predicted"/>
<dbReference type="PROSITE" id="PS01124">
    <property type="entry name" value="HTH_ARAC_FAMILY_2"/>
    <property type="match status" value="1"/>
</dbReference>
<dbReference type="InterPro" id="IPR029062">
    <property type="entry name" value="Class_I_gatase-like"/>
</dbReference>
<evidence type="ECO:0000313" key="4">
    <source>
        <dbReference type="EMBL" id="TBE72542.1"/>
    </source>
</evidence>
<feature type="domain" description="HTH araC/xylS-type" evidence="3">
    <location>
        <begin position="210"/>
        <end position="308"/>
    </location>
</feature>
<dbReference type="Gene3D" id="3.40.50.880">
    <property type="match status" value="1"/>
</dbReference>
<dbReference type="Gene3D" id="1.10.10.60">
    <property type="entry name" value="Homeodomain-like"/>
    <property type="match status" value="1"/>
</dbReference>
<organism evidence="4 5">
    <name type="scientific">Rhizobium beringeri</name>
    <dbReference type="NCBI Taxonomy" id="3019934"/>
    <lineage>
        <taxon>Bacteria</taxon>
        <taxon>Pseudomonadati</taxon>
        <taxon>Pseudomonadota</taxon>
        <taxon>Alphaproteobacteria</taxon>
        <taxon>Hyphomicrobiales</taxon>
        <taxon>Rhizobiaceae</taxon>
        <taxon>Rhizobium/Agrobacterium group</taxon>
        <taxon>Rhizobium</taxon>
    </lineage>
</organism>